<keyword evidence="4" id="KW-1185">Reference proteome</keyword>
<evidence type="ECO:0000259" key="2">
    <source>
        <dbReference type="PROSITE" id="PS50191"/>
    </source>
</evidence>
<dbReference type="Proteomes" id="UP000218209">
    <property type="component" value="Unassembled WGS sequence"/>
</dbReference>
<accession>A0A1X6PFA5</accession>
<dbReference type="EMBL" id="KV918791">
    <property type="protein sequence ID" value="OSX79425.1"/>
    <property type="molecule type" value="Genomic_DNA"/>
</dbReference>
<name>A0A1X6PFA5_PORUM</name>
<dbReference type="GO" id="GO:0008526">
    <property type="term" value="F:phosphatidylinositol transfer activity"/>
    <property type="evidence" value="ECO:0007669"/>
    <property type="project" value="TreeGrafter"/>
</dbReference>
<dbReference type="SUPFAM" id="SSF52087">
    <property type="entry name" value="CRAL/TRIO domain"/>
    <property type="match status" value="1"/>
</dbReference>
<dbReference type="PANTHER" id="PTHR45824">
    <property type="entry name" value="GH16843P"/>
    <property type="match status" value="1"/>
</dbReference>
<dbReference type="OrthoDB" id="2036at2759"/>
<evidence type="ECO:0000313" key="3">
    <source>
        <dbReference type="EMBL" id="OSX79425.1"/>
    </source>
</evidence>
<feature type="region of interest" description="Disordered" evidence="1">
    <location>
        <begin position="15"/>
        <end position="44"/>
    </location>
</feature>
<proteinExistence type="predicted"/>
<dbReference type="Pfam" id="PF00650">
    <property type="entry name" value="CRAL_TRIO"/>
    <property type="match status" value="1"/>
</dbReference>
<feature type="domain" description="CRAL-TRIO" evidence="2">
    <location>
        <begin position="128"/>
        <end position="319"/>
    </location>
</feature>
<feature type="compositionally biased region" description="Polar residues" evidence="1">
    <location>
        <begin position="15"/>
        <end position="25"/>
    </location>
</feature>
<evidence type="ECO:0000256" key="1">
    <source>
        <dbReference type="SAM" id="MobiDB-lite"/>
    </source>
</evidence>
<dbReference type="PROSITE" id="PS50191">
    <property type="entry name" value="CRAL_TRIO"/>
    <property type="match status" value="1"/>
</dbReference>
<organism evidence="3 4">
    <name type="scientific">Porphyra umbilicalis</name>
    <name type="common">Purple laver</name>
    <name type="synonym">Red alga</name>
    <dbReference type="NCBI Taxonomy" id="2786"/>
    <lineage>
        <taxon>Eukaryota</taxon>
        <taxon>Rhodophyta</taxon>
        <taxon>Bangiophyceae</taxon>
        <taxon>Bangiales</taxon>
        <taxon>Bangiaceae</taxon>
        <taxon>Porphyra</taxon>
    </lineage>
</organism>
<protein>
    <recommendedName>
        <fullName evidence="2">CRAL-TRIO domain-containing protein</fullName>
    </recommendedName>
</protein>
<dbReference type="InterPro" id="IPR001251">
    <property type="entry name" value="CRAL-TRIO_dom"/>
</dbReference>
<reference evidence="3 4" key="1">
    <citation type="submission" date="2017-03" db="EMBL/GenBank/DDBJ databases">
        <title>WGS assembly of Porphyra umbilicalis.</title>
        <authorList>
            <person name="Brawley S.H."/>
            <person name="Blouin N.A."/>
            <person name="Ficko-Blean E."/>
            <person name="Wheeler G.L."/>
            <person name="Lohr M."/>
            <person name="Goodson H.V."/>
            <person name="Jenkins J.W."/>
            <person name="Blaby-Haas C.E."/>
            <person name="Helliwell K.E."/>
            <person name="Chan C."/>
            <person name="Marriage T."/>
            <person name="Bhattacharya D."/>
            <person name="Klein A.S."/>
            <person name="Badis Y."/>
            <person name="Brodie J."/>
            <person name="Cao Y."/>
            <person name="Collen J."/>
            <person name="Dittami S.M."/>
            <person name="Gachon C.M."/>
            <person name="Green B.R."/>
            <person name="Karpowicz S."/>
            <person name="Kim J.W."/>
            <person name="Kudahl U."/>
            <person name="Lin S."/>
            <person name="Michel G."/>
            <person name="Mittag M."/>
            <person name="Olson B.J."/>
            <person name="Pangilinan J."/>
            <person name="Peng Y."/>
            <person name="Qiu H."/>
            <person name="Shu S."/>
            <person name="Singer J.T."/>
            <person name="Smith A.G."/>
            <person name="Sprecher B.N."/>
            <person name="Wagner V."/>
            <person name="Wang W."/>
            <person name="Wang Z.-Y."/>
            <person name="Yan J."/>
            <person name="Yarish C."/>
            <person name="Zoeuner-Riek S."/>
            <person name="Zhuang Y."/>
            <person name="Zou Y."/>
            <person name="Lindquist E.A."/>
            <person name="Grimwood J."/>
            <person name="Barry K."/>
            <person name="Rokhsar D.S."/>
            <person name="Schmutz J."/>
            <person name="Stiller J.W."/>
            <person name="Grossman A.R."/>
            <person name="Prochnik S.E."/>
        </authorList>
    </citation>
    <scope>NUCLEOTIDE SEQUENCE [LARGE SCALE GENOMIC DNA]</scope>
    <source>
        <strain evidence="3">4086291</strain>
    </source>
</reference>
<dbReference type="InterPro" id="IPR052578">
    <property type="entry name" value="PI_Transfer_CRAL-TRIO"/>
</dbReference>
<gene>
    <name evidence="3" type="ORF">BU14_0077s0045</name>
</gene>
<dbReference type="AlphaFoldDB" id="A0A1X6PFA5"/>
<dbReference type="PANTHER" id="PTHR45824:SF29">
    <property type="entry name" value="GH16843P"/>
    <property type="match status" value="1"/>
</dbReference>
<evidence type="ECO:0000313" key="4">
    <source>
        <dbReference type="Proteomes" id="UP000218209"/>
    </source>
</evidence>
<dbReference type="InterPro" id="IPR036865">
    <property type="entry name" value="CRAL-TRIO_dom_sf"/>
</dbReference>
<dbReference type="Gene3D" id="3.40.525.10">
    <property type="entry name" value="CRAL-TRIO lipid binding domain"/>
    <property type="match status" value="1"/>
</dbReference>
<sequence length="348" mass="37017">MASYYLQKMSIFRSSKTAASADDTTLPSPGVLVPPPPKEPDVEDLGSAERGALASLIEATAPALDRATASHPTDDMLRCVATSTLYRDTLLLCYLRDALGSISTAATALSATLAWRAKHHVTRIPATAVDAPDATFPGYILGPACDDLSPGGGGVLVYTACAQFDRRTVRRAAFVDGVIATLEAMLYRDPPAAAPSTAAVPAGRRDHPAHCGRYARRFTAIMDFTGWSAMRNVDLPTVKGALTLFFAHYPERHGRVYLVNYPVSVYAVYRMIAPLLSERVIRQIRWVPTTGEGAVPVLRREVGASRLPRWLGGDAEEPVPVGVDPATLAAFQVRPLGAAGAPVGAPVG</sequence>
<dbReference type="CDD" id="cd00170">
    <property type="entry name" value="SEC14"/>
    <property type="match status" value="1"/>
</dbReference>